<feature type="transmembrane region" description="Helical" evidence="1">
    <location>
        <begin position="143"/>
        <end position="174"/>
    </location>
</feature>
<keyword evidence="1" id="KW-0472">Membrane</keyword>
<keyword evidence="1" id="KW-0812">Transmembrane</keyword>
<dbReference type="AlphaFoldDB" id="A0A7V8FY17"/>
<proteinExistence type="predicted"/>
<dbReference type="PANTHER" id="PTHR34219:SF3">
    <property type="entry name" value="BLL7967 PROTEIN"/>
    <property type="match status" value="1"/>
</dbReference>
<gene>
    <name evidence="2" type="ORF">GAK35_01420</name>
</gene>
<evidence type="ECO:0000256" key="1">
    <source>
        <dbReference type="SAM" id="Phobius"/>
    </source>
</evidence>
<dbReference type="PANTHER" id="PTHR34219">
    <property type="entry name" value="IRON-REGULATED INNER MEMBRANE PROTEIN-RELATED"/>
    <property type="match status" value="1"/>
</dbReference>
<evidence type="ECO:0000313" key="3">
    <source>
        <dbReference type="Proteomes" id="UP000462435"/>
    </source>
</evidence>
<comment type="caution">
    <text evidence="2">The sequence shown here is derived from an EMBL/GenBank/DDBJ whole genome shotgun (WGS) entry which is preliminary data.</text>
</comment>
<evidence type="ECO:0008006" key="4">
    <source>
        <dbReference type="Google" id="ProtNLM"/>
    </source>
</evidence>
<protein>
    <recommendedName>
        <fullName evidence="4">PepSY domain-containing protein</fullName>
    </recommendedName>
</protein>
<feature type="transmembrane region" description="Helical" evidence="1">
    <location>
        <begin position="195"/>
        <end position="216"/>
    </location>
</feature>
<sequence>MKGFSPAQRLRLWSAVHTWSSLACTAFLLLCCLTGLPLVFADEIEALQESIPAVTDPAAVADPDGLLEQARQRYPGQVIDFVVRDDEAPYLTIGLRPSVDASPASTHRLRFDARDGKLLKEIAAADSGKLDAMALIRQLHATLLGGFAGGLLLAAVALLFLVALVSGVAIYAPFARKQPFGTIRRSSARVHWLDLHNLLGIATVAWACVVGATGLFNELQRPLFALWSQQNVKGMLAGHGNDNAPIPPAQRYPLRQAIAHVESVLPGTRVGTILMPGSRLVPPGHYLLWAAGDSALTAHMLQPVLVDARDGHIAAIAAMPWYLRVLELSRPLHFGDYGGLPLKLLWAVLDLATIVVLGSGLWLWVARRRRAPLHG</sequence>
<accession>A0A7V8FY17</accession>
<organism evidence="2 3">
    <name type="scientific">Herbaspirillum frisingense</name>
    <dbReference type="NCBI Taxonomy" id="92645"/>
    <lineage>
        <taxon>Bacteria</taxon>
        <taxon>Pseudomonadati</taxon>
        <taxon>Pseudomonadota</taxon>
        <taxon>Betaproteobacteria</taxon>
        <taxon>Burkholderiales</taxon>
        <taxon>Oxalobacteraceae</taxon>
        <taxon>Herbaspirillum</taxon>
    </lineage>
</organism>
<keyword evidence="1" id="KW-1133">Transmembrane helix</keyword>
<dbReference type="EMBL" id="WNDX01000032">
    <property type="protein sequence ID" value="KAF1045322.1"/>
    <property type="molecule type" value="Genomic_DNA"/>
</dbReference>
<reference evidence="3" key="1">
    <citation type="journal article" date="2020" name="MBio">
        <title>Horizontal gene transfer to a defensive symbiont with a reduced genome amongst a multipartite beetle microbiome.</title>
        <authorList>
            <person name="Waterworth S.C."/>
            <person name="Florez L.V."/>
            <person name="Rees E.R."/>
            <person name="Hertweck C."/>
            <person name="Kaltenpoth M."/>
            <person name="Kwan J.C."/>
        </authorList>
    </citation>
    <scope>NUCLEOTIDE SEQUENCE [LARGE SCALE GENOMIC DNA]</scope>
</reference>
<feature type="transmembrane region" description="Helical" evidence="1">
    <location>
        <begin position="344"/>
        <end position="365"/>
    </location>
</feature>
<dbReference type="Pfam" id="PF03929">
    <property type="entry name" value="PepSY_TM"/>
    <property type="match status" value="1"/>
</dbReference>
<evidence type="ECO:0000313" key="2">
    <source>
        <dbReference type="EMBL" id="KAF1045322.1"/>
    </source>
</evidence>
<dbReference type="Proteomes" id="UP000462435">
    <property type="component" value="Unassembled WGS sequence"/>
</dbReference>
<dbReference type="PROSITE" id="PS51257">
    <property type="entry name" value="PROKAR_LIPOPROTEIN"/>
    <property type="match status" value="1"/>
</dbReference>
<dbReference type="InterPro" id="IPR005625">
    <property type="entry name" value="PepSY-ass_TM"/>
</dbReference>
<name>A0A7V8FY17_9BURK</name>